<dbReference type="SUPFAM" id="SSF52096">
    <property type="entry name" value="ClpP/crotonase"/>
    <property type="match status" value="2"/>
</dbReference>
<dbReference type="InterPro" id="IPR004634">
    <property type="entry name" value="Pept_S49_pIV"/>
</dbReference>
<protein>
    <submittedName>
        <fullName evidence="8">Signal peptide peptidase SppA</fullName>
    </submittedName>
</protein>
<dbReference type="PANTHER" id="PTHR33209:SF1">
    <property type="entry name" value="PEPTIDASE S49 DOMAIN-CONTAINING PROTEIN"/>
    <property type="match status" value="1"/>
</dbReference>
<dbReference type="NCBIfam" id="TIGR00705">
    <property type="entry name" value="SppA_67K"/>
    <property type="match status" value="1"/>
</dbReference>
<dbReference type="InterPro" id="IPR004635">
    <property type="entry name" value="Pept_S49_SppA"/>
</dbReference>
<reference evidence="8" key="1">
    <citation type="journal article" date="2020" name="mSystems">
        <title>Genome- and Community-Level Interaction Insights into Carbon Utilization and Element Cycling Functions of Hydrothermarchaeota in Hydrothermal Sediment.</title>
        <authorList>
            <person name="Zhou Z."/>
            <person name="Liu Y."/>
            <person name="Xu W."/>
            <person name="Pan J."/>
            <person name="Luo Z.H."/>
            <person name="Li M."/>
        </authorList>
    </citation>
    <scope>NUCLEOTIDE SEQUENCE [LARGE SCALE GENOMIC DNA]</scope>
    <source>
        <strain evidence="8">HyVt-94</strain>
    </source>
</reference>
<dbReference type="InterPro" id="IPR029045">
    <property type="entry name" value="ClpP/crotonase-like_dom_sf"/>
</dbReference>
<feature type="non-terminal residue" evidence="8">
    <location>
        <position position="1"/>
    </location>
</feature>
<evidence type="ECO:0000256" key="6">
    <source>
        <dbReference type="ARBA" id="ARBA00023136"/>
    </source>
</evidence>
<dbReference type="CDD" id="cd07018">
    <property type="entry name" value="S49_SppA_67K_type"/>
    <property type="match status" value="1"/>
</dbReference>
<dbReference type="Gene3D" id="6.20.330.10">
    <property type="match status" value="1"/>
</dbReference>
<dbReference type="GO" id="GO:0008236">
    <property type="term" value="F:serine-type peptidase activity"/>
    <property type="evidence" value="ECO:0007669"/>
    <property type="project" value="UniProtKB-KW"/>
</dbReference>
<comment type="caution">
    <text evidence="8">The sequence shown here is derived from an EMBL/GenBank/DDBJ whole genome shotgun (WGS) entry which is preliminary data.</text>
</comment>
<evidence type="ECO:0000256" key="1">
    <source>
        <dbReference type="ARBA" id="ARBA00004370"/>
    </source>
</evidence>
<dbReference type="GO" id="GO:0006465">
    <property type="term" value="P:signal peptide processing"/>
    <property type="evidence" value="ECO:0007669"/>
    <property type="project" value="InterPro"/>
</dbReference>
<evidence type="ECO:0000256" key="2">
    <source>
        <dbReference type="ARBA" id="ARBA00008683"/>
    </source>
</evidence>
<evidence type="ECO:0000256" key="4">
    <source>
        <dbReference type="ARBA" id="ARBA00022801"/>
    </source>
</evidence>
<dbReference type="PANTHER" id="PTHR33209">
    <property type="entry name" value="PROTEASE 4"/>
    <property type="match status" value="1"/>
</dbReference>
<evidence type="ECO:0000313" key="8">
    <source>
        <dbReference type="EMBL" id="HHF58430.1"/>
    </source>
</evidence>
<dbReference type="Gene3D" id="3.90.226.10">
    <property type="entry name" value="2-enoyl-CoA Hydratase, Chain A, domain 1"/>
    <property type="match status" value="2"/>
</dbReference>
<dbReference type="CDD" id="cd07023">
    <property type="entry name" value="S49_Sppa_N_C"/>
    <property type="match status" value="1"/>
</dbReference>
<dbReference type="InterPro" id="IPR002142">
    <property type="entry name" value="Peptidase_S49"/>
</dbReference>
<feature type="domain" description="Peptidase S49" evidence="7">
    <location>
        <begin position="430"/>
        <end position="578"/>
    </location>
</feature>
<dbReference type="GO" id="GO:0016020">
    <property type="term" value="C:membrane"/>
    <property type="evidence" value="ECO:0007669"/>
    <property type="project" value="UniProtKB-SubCell"/>
</dbReference>
<dbReference type="Proteomes" id="UP000886014">
    <property type="component" value="Unassembled WGS sequence"/>
</dbReference>
<accession>A0A7C5I4Y4</accession>
<comment type="subcellular location">
    <subcellularLocation>
        <location evidence="1">Membrane</location>
    </subcellularLocation>
</comment>
<keyword evidence="5" id="KW-0720">Serine protease</keyword>
<evidence type="ECO:0000256" key="5">
    <source>
        <dbReference type="ARBA" id="ARBA00022825"/>
    </source>
</evidence>
<feature type="domain" description="Peptidase S49" evidence="7">
    <location>
        <begin position="186"/>
        <end position="318"/>
    </location>
</feature>
<sequence length="621" mass="69539">RPFDFLSFGYRFSRLKEESFNVFGLGLRPLGEYFTIFGDVMLTKDSIDNFVIGGSIEPIKGLKLYGFYNKDKEYHLGIDFAVDFIRWGASGNKDTQNYSFSVSREPRRSFIPHKKVITVRLEGGFSEIREYGFLGKVKKPSFMDLVIRLDSLSREKDIKGFVFILKPAYFSLAQLEELKNVIGKIRENGKKVIFYADVYGIGGYFLAASADYIYLNPSGDVMLSGLSSTSLFFRRALDKIGVKPEFDRIGRYKSAVEPFISDTMSKYNREQIKVLLEDIYNVMKGSIEGLDSLLETAYFNAEEALRYNLVDGLIYESDLDSIIKQEFPGKVKKERLFTRTPPYVKEKWGAPRSYIAYLVADGSIVTGKSGESPIPIPFLGGRRVGSETIEKIFEKLRKNKKVKAVVLRVNSPGGSALASEIMWRAIRRCAEKKPVIVSMGGVAASGGYYISSAATKILADKTTVTGSIGILNGKFVIKNLLNKLGITFETIKIGPHADALSSFREMTQDEREMMRKELEWGYNKFLDRVSRGRGLSPDSINVLGEGRIWSGLKALQIGLVDSLGGVLDAISLAKELSGAKDAALLYIKPFKKPIFGGMPISTSLFKEEYLYLDLIGEIKLR</sequence>
<dbReference type="Pfam" id="PF01343">
    <property type="entry name" value="Peptidase_S49"/>
    <property type="match status" value="2"/>
</dbReference>
<evidence type="ECO:0000256" key="3">
    <source>
        <dbReference type="ARBA" id="ARBA00022670"/>
    </source>
</evidence>
<gene>
    <name evidence="8" type="primary">sppA</name>
    <name evidence="8" type="ORF">ENL41_03295</name>
</gene>
<organism evidence="8">
    <name type="scientific">candidate division WOR-3 bacterium</name>
    <dbReference type="NCBI Taxonomy" id="2052148"/>
    <lineage>
        <taxon>Bacteria</taxon>
        <taxon>Bacteria division WOR-3</taxon>
    </lineage>
</organism>
<dbReference type="InterPro" id="IPR047217">
    <property type="entry name" value="S49_SppA_67K_type_N"/>
</dbReference>
<evidence type="ECO:0000259" key="7">
    <source>
        <dbReference type="Pfam" id="PF01343"/>
    </source>
</evidence>
<name>A0A7C5I4Y4_UNCW3</name>
<keyword evidence="3" id="KW-0645">Protease</keyword>
<keyword evidence="6" id="KW-0472">Membrane</keyword>
<dbReference type="NCBIfam" id="TIGR00706">
    <property type="entry name" value="SppA_dom"/>
    <property type="match status" value="1"/>
</dbReference>
<proteinExistence type="inferred from homology"/>
<dbReference type="AlphaFoldDB" id="A0A7C5I4Y4"/>
<comment type="similarity">
    <text evidence="2">Belongs to the peptidase S49 family.</text>
</comment>
<dbReference type="InterPro" id="IPR047272">
    <property type="entry name" value="S49_SppA_C"/>
</dbReference>
<dbReference type="EMBL" id="DRTV01000234">
    <property type="protein sequence ID" value="HHF58430.1"/>
    <property type="molecule type" value="Genomic_DNA"/>
</dbReference>
<keyword evidence="4" id="KW-0378">Hydrolase</keyword>